<sequence>MSVSVEDKENYEFEFESGCRTPRHGGITVDGVCPPAPRKKRVYANHPVVGPPKGGFFKPPDLESIFAPLTVKQDSFVICRTCSDNYVRDVC</sequence>
<evidence type="ECO:0000313" key="2">
    <source>
        <dbReference type="Proteomes" id="UP001443914"/>
    </source>
</evidence>
<gene>
    <name evidence="1" type="ORF">RND81_10G132100</name>
</gene>
<evidence type="ECO:0000313" key="1">
    <source>
        <dbReference type="EMBL" id="KAK9683324.1"/>
    </source>
</evidence>
<dbReference type="Proteomes" id="UP001443914">
    <property type="component" value="Unassembled WGS sequence"/>
</dbReference>
<reference evidence="1" key="1">
    <citation type="submission" date="2024-03" db="EMBL/GenBank/DDBJ databases">
        <title>WGS assembly of Saponaria officinalis var. Norfolk2.</title>
        <authorList>
            <person name="Jenkins J."/>
            <person name="Shu S."/>
            <person name="Grimwood J."/>
            <person name="Barry K."/>
            <person name="Goodstein D."/>
            <person name="Schmutz J."/>
            <person name="Leebens-Mack J."/>
            <person name="Osbourn A."/>
        </authorList>
    </citation>
    <scope>NUCLEOTIDE SEQUENCE [LARGE SCALE GENOMIC DNA]</scope>
    <source>
        <strain evidence="1">JIC</strain>
    </source>
</reference>
<keyword evidence="2" id="KW-1185">Reference proteome</keyword>
<dbReference type="AlphaFoldDB" id="A0AAW1I471"/>
<proteinExistence type="predicted"/>
<protein>
    <submittedName>
        <fullName evidence="1">Uncharacterized protein</fullName>
    </submittedName>
</protein>
<organism evidence="1 2">
    <name type="scientific">Saponaria officinalis</name>
    <name type="common">Common soapwort</name>
    <name type="synonym">Lychnis saponaria</name>
    <dbReference type="NCBI Taxonomy" id="3572"/>
    <lineage>
        <taxon>Eukaryota</taxon>
        <taxon>Viridiplantae</taxon>
        <taxon>Streptophyta</taxon>
        <taxon>Embryophyta</taxon>
        <taxon>Tracheophyta</taxon>
        <taxon>Spermatophyta</taxon>
        <taxon>Magnoliopsida</taxon>
        <taxon>eudicotyledons</taxon>
        <taxon>Gunneridae</taxon>
        <taxon>Pentapetalae</taxon>
        <taxon>Caryophyllales</taxon>
        <taxon>Caryophyllaceae</taxon>
        <taxon>Caryophylleae</taxon>
        <taxon>Saponaria</taxon>
    </lineage>
</organism>
<comment type="caution">
    <text evidence="1">The sequence shown here is derived from an EMBL/GenBank/DDBJ whole genome shotgun (WGS) entry which is preliminary data.</text>
</comment>
<dbReference type="EMBL" id="JBDFQZ010000010">
    <property type="protein sequence ID" value="KAK9683324.1"/>
    <property type="molecule type" value="Genomic_DNA"/>
</dbReference>
<accession>A0AAW1I471</accession>
<name>A0AAW1I471_SAPOF</name>